<feature type="coiled-coil region" evidence="1">
    <location>
        <begin position="72"/>
        <end position="99"/>
    </location>
</feature>
<sequence length="248" mass="26917">MSEIQTLTERIRELSGAVDFWNVVMLWGLGIAAFAAVLIVISTRLIVVRTGQQSSAQGLLDAAKDRQLEADLKAKDLKIAELKDSTAILENENLRVKQQLSQQGHRSALLLASQKQFGNAMKGFSGQKFELAVCPSLLNDWEVNNFKMVLWATLNHNAGWAWISPEREIGVCTDGLGIFVRSTAPPHTKEAAQALSLNLDKVLGKRMVGKISAGQVGFAVTTRPNPPAVLGEESSSDDVILIHVGAHP</sequence>
<keyword evidence="2" id="KW-0812">Transmembrane</keyword>
<accession>A0A7G8BM78</accession>
<evidence type="ECO:0000256" key="2">
    <source>
        <dbReference type="SAM" id="Phobius"/>
    </source>
</evidence>
<dbReference type="KEGG" id="adin:H7849_06880"/>
<dbReference type="Proteomes" id="UP000515312">
    <property type="component" value="Chromosome"/>
</dbReference>
<gene>
    <name evidence="3" type="ORF">H7849_06880</name>
</gene>
<dbReference type="EMBL" id="CP060394">
    <property type="protein sequence ID" value="QNI33648.1"/>
    <property type="molecule type" value="Genomic_DNA"/>
</dbReference>
<keyword evidence="4" id="KW-1185">Reference proteome</keyword>
<protein>
    <submittedName>
        <fullName evidence="3">Uncharacterized protein</fullName>
    </submittedName>
</protein>
<dbReference type="RefSeq" id="WP_186745205.1">
    <property type="nucleotide sequence ID" value="NZ_CP060394.1"/>
</dbReference>
<reference evidence="3 4" key="1">
    <citation type="submission" date="2020-08" db="EMBL/GenBank/DDBJ databases">
        <title>Edaphobacter telluris sp. nov. and Acidobacterium dinghuensis sp. nov., two acidobacteria isolated from forest soil.</title>
        <authorList>
            <person name="Fu J."/>
            <person name="Qiu L."/>
        </authorList>
    </citation>
    <scope>NUCLEOTIDE SEQUENCE [LARGE SCALE GENOMIC DNA]</scope>
    <source>
        <strain evidence="3">4Y35</strain>
    </source>
</reference>
<keyword evidence="2" id="KW-1133">Transmembrane helix</keyword>
<feature type="transmembrane region" description="Helical" evidence="2">
    <location>
        <begin position="20"/>
        <end position="41"/>
    </location>
</feature>
<keyword evidence="2" id="KW-0472">Membrane</keyword>
<evidence type="ECO:0000313" key="4">
    <source>
        <dbReference type="Proteomes" id="UP000515312"/>
    </source>
</evidence>
<organism evidence="3 4">
    <name type="scientific">Alloacidobacterium dinghuense</name>
    <dbReference type="NCBI Taxonomy" id="2763107"/>
    <lineage>
        <taxon>Bacteria</taxon>
        <taxon>Pseudomonadati</taxon>
        <taxon>Acidobacteriota</taxon>
        <taxon>Terriglobia</taxon>
        <taxon>Terriglobales</taxon>
        <taxon>Acidobacteriaceae</taxon>
        <taxon>Alloacidobacterium</taxon>
    </lineage>
</organism>
<name>A0A7G8BM78_9BACT</name>
<evidence type="ECO:0000256" key="1">
    <source>
        <dbReference type="SAM" id="Coils"/>
    </source>
</evidence>
<evidence type="ECO:0000313" key="3">
    <source>
        <dbReference type="EMBL" id="QNI33648.1"/>
    </source>
</evidence>
<proteinExistence type="predicted"/>
<dbReference type="AlphaFoldDB" id="A0A7G8BM78"/>
<keyword evidence="1" id="KW-0175">Coiled coil</keyword>